<dbReference type="STRING" id="990371.SAMN05421813_13416"/>
<dbReference type="Proteomes" id="UP000199226">
    <property type="component" value="Unassembled WGS sequence"/>
</dbReference>
<dbReference type="InterPro" id="IPR006311">
    <property type="entry name" value="TAT_signal"/>
</dbReference>
<evidence type="ECO:0000256" key="1">
    <source>
        <dbReference type="ARBA" id="ARBA00008558"/>
    </source>
</evidence>
<evidence type="ECO:0000313" key="4">
    <source>
        <dbReference type="Proteomes" id="UP000199226"/>
    </source>
</evidence>
<dbReference type="InterPro" id="IPR010819">
    <property type="entry name" value="AGE/CE"/>
</dbReference>
<name>A0A1G9XZG3_9SPHI</name>
<dbReference type="AlphaFoldDB" id="A0A1G9XZG3"/>
<dbReference type="SUPFAM" id="SSF48208">
    <property type="entry name" value="Six-hairpin glycosidases"/>
    <property type="match status" value="1"/>
</dbReference>
<reference evidence="4" key="1">
    <citation type="submission" date="2016-10" db="EMBL/GenBank/DDBJ databases">
        <authorList>
            <person name="Varghese N."/>
            <person name="Submissions S."/>
        </authorList>
    </citation>
    <scope>NUCLEOTIDE SEQUENCE [LARGE SCALE GENOMIC DNA]</scope>
    <source>
        <strain evidence="4">DSM 24536</strain>
    </source>
</reference>
<proteinExistence type="inferred from homology"/>
<keyword evidence="2" id="KW-0413">Isomerase</keyword>
<organism evidence="3 4">
    <name type="scientific">Daejeonella rubra</name>
    <dbReference type="NCBI Taxonomy" id="990371"/>
    <lineage>
        <taxon>Bacteria</taxon>
        <taxon>Pseudomonadati</taxon>
        <taxon>Bacteroidota</taxon>
        <taxon>Sphingobacteriia</taxon>
        <taxon>Sphingobacteriales</taxon>
        <taxon>Sphingobacteriaceae</taxon>
        <taxon>Daejeonella</taxon>
    </lineage>
</organism>
<evidence type="ECO:0000313" key="3">
    <source>
        <dbReference type="EMBL" id="SDN02188.1"/>
    </source>
</evidence>
<dbReference type="GO" id="GO:0005975">
    <property type="term" value="P:carbohydrate metabolic process"/>
    <property type="evidence" value="ECO:0007669"/>
    <property type="project" value="InterPro"/>
</dbReference>
<keyword evidence="4" id="KW-1185">Reference proteome</keyword>
<dbReference type="PANTHER" id="PTHR15108">
    <property type="entry name" value="N-ACYLGLUCOSAMINE-2-EPIMERASE"/>
    <property type="match status" value="1"/>
</dbReference>
<protein>
    <submittedName>
        <fullName evidence="3">Mannose or cellobiose epimerase, N-acyl-D-glucosamine 2-epimerase family</fullName>
    </submittedName>
</protein>
<dbReference type="EMBL" id="FNHH01000034">
    <property type="protein sequence ID" value="SDN02188.1"/>
    <property type="molecule type" value="Genomic_DNA"/>
</dbReference>
<sequence>MNKEYSRRDFLRRNSIAGLGIISAGTLGVSLITTDASANGIETTAEISKISGLNLKKLRQTYMEALLGKFIPNMDSYVVDHELGGFMCSIDILSRKLINTSKRAWFEGRGIWMYSFLYNNIEKKPRYLEIATKSKDFILKLLPKDGTYYISSFSKEGVPVGDVEGDIYGNLFVAEGLAEYSKAVGDKRYFDQAKDIILKAVERYDRPEFTYAYKAENRVAGPRILGHWMILLSLSTQMLRQYPDKEIRALADRCVDAIMNHHLNPEFKLLNEALAHDLSPLTDPVASQFGDIGHGCETLAFVMNYAVLIKDANLFKRASAEFKRHVDVAWDDIYGGHFHVLENVSTNTWTLNKLRWLQEEILIGALILIEHTGDEWALNCFARTEAYVREKYVRPEYAFIIDSGDRKMAKHTSVRAEHYHYPRQLMVSILAIDRILKRGEKPSGIFS</sequence>
<dbReference type="Pfam" id="PF07221">
    <property type="entry name" value="GlcNAc_2-epim"/>
    <property type="match status" value="1"/>
</dbReference>
<accession>A0A1G9XZG3</accession>
<dbReference type="Gene3D" id="1.50.10.10">
    <property type="match status" value="1"/>
</dbReference>
<comment type="similarity">
    <text evidence="1">Belongs to the N-acylglucosamine 2-epimerase family.</text>
</comment>
<evidence type="ECO:0000256" key="2">
    <source>
        <dbReference type="ARBA" id="ARBA00023235"/>
    </source>
</evidence>
<dbReference type="PROSITE" id="PS51318">
    <property type="entry name" value="TAT"/>
    <property type="match status" value="1"/>
</dbReference>
<dbReference type="GO" id="GO:0016853">
    <property type="term" value="F:isomerase activity"/>
    <property type="evidence" value="ECO:0007669"/>
    <property type="project" value="UniProtKB-KW"/>
</dbReference>
<gene>
    <name evidence="3" type="ORF">SAMN05421813_13416</name>
</gene>
<dbReference type="InterPro" id="IPR008928">
    <property type="entry name" value="6-hairpin_glycosidase_sf"/>
</dbReference>
<dbReference type="InterPro" id="IPR012341">
    <property type="entry name" value="6hp_glycosidase-like_sf"/>
</dbReference>